<proteinExistence type="predicted"/>
<keyword evidence="1" id="KW-0732">Signal</keyword>
<feature type="chain" id="PRO_5004569389" description="Ricin B lectin domain-containing protein" evidence="1">
    <location>
        <begin position="20"/>
        <end position="352"/>
    </location>
</feature>
<dbReference type="CDD" id="cd00161">
    <property type="entry name" value="beta-trefoil_Ricin-like"/>
    <property type="match status" value="1"/>
</dbReference>
<feature type="domain" description="Ricin B lectin" evidence="2">
    <location>
        <begin position="68"/>
        <end position="181"/>
    </location>
</feature>
<name>T0Q7V8_SAPDV</name>
<dbReference type="PROSITE" id="PS50231">
    <property type="entry name" value="RICIN_B_LECTIN"/>
    <property type="match status" value="2"/>
</dbReference>
<reference evidence="3 4" key="1">
    <citation type="submission" date="2012-04" db="EMBL/GenBank/DDBJ databases">
        <title>The Genome Sequence of Saprolegnia declina VS20.</title>
        <authorList>
            <consortium name="The Broad Institute Genome Sequencing Platform"/>
            <person name="Russ C."/>
            <person name="Nusbaum C."/>
            <person name="Tyler B."/>
            <person name="van West P."/>
            <person name="Dieguez-Uribeondo J."/>
            <person name="de Bruijn I."/>
            <person name="Tripathy S."/>
            <person name="Jiang R."/>
            <person name="Young S.K."/>
            <person name="Zeng Q."/>
            <person name="Gargeya S."/>
            <person name="Fitzgerald M."/>
            <person name="Haas B."/>
            <person name="Abouelleil A."/>
            <person name="Alvarado L."/>
            <person name="Arachchi H.M."/>
            <person name="Berlin A."/>
            <person name="Chapman S.B."/>
            <person name="Goldberg J."/>
            <person name="Griggs A."/>
            <person name="Gujja S."/>
            <person name="Hansen M."/>
            <person name="Howarth C."/>
            <person name="Imamovic A."/>
            <person name="Larimer J."/>
            <person name="McCowen C."/>
            <person name="Montmayeur A."/>
            <person name="Murphy C."/>
            <person name="Neiman D."/>
            <person name="Pearson M."/>
            <person name="Priest M."/>
            <person name="Roberts A."/>
            <person name="Saif S."/>
            <person name="Shea T."/>
            <person name="Sisk P."/>
            <person name="Sykes S."/>
            <person name="Wortman J."/>
            <person name="Nusbaum C."/>
            <person name="Birren B."/>
        </authorList>
    </citation>
    <scope>NUCLEOTIDE SEQUENCE [LARGE SCALE GENOMIC DNA]</scope>
    <source>
        <strain evidence="3 4">VS20</strain>
    </source>
</reference>
<evidence type="ECO:0000313" key="4">
    <source>
        <dbReference type="Proteomes" id="UP000030762"/>
    </source>
</evidence>
<organism evidence="3 4">
    <name type="scientific">Saprolegnia diclina (strain VS20)</name>
    <dbReference type="NCBI Taxonomy" id="1156394"/>
    <lineage>
        <taxon>Eukaryota</taxon>
        <taxon>Sar</taxon>
        <taxon>Stramenopiles</taxon>
        <taxon>Oomycota</taxon>
        <taxon>Saprolegniomycetes</taxon>
        <taxon>Saprolegniales</taxon>
        <taxon>Saprolegniaceae</taxon>
        <taxon>Saprolegnia</taxon>
    </lineage>
</organism>
<dbReference type="RefSeq" id="XP_008615740.1">
    <property type="nucleotide sequence ID" value="XM_008617518.1"/>
</dbReference>
<dbReference type="EMBL" id="JH767173">
    <property type="protein sequence ID" value="EQC30716.1"/>
    <property type="molecule type" value="Genomic_DNA"/>
</dbReference>
<dbReference type="STRING" id="1156394.T0Q7V8"/>
<dbReference type="Pfam" id="PF00652">
    <property type="entry name" value="Ricin_B_lectin"/>
    <property type="match status" value="2"/>
</dbReference>
<dbReference type="Proteomes" id="UP000030762">
    <property type="component" value="Unassembled WGS sequence"/>
</dbReference>
<dbReference type="AlphaFoldDB" id="T0Q7V8"/>
<evidence type="ECO:0000256" key="1">
    <source>
        <dbReference type="SAM" id="SignalP"/>
    </source>
</evidence>
<dbReference type="SMART" id="SM00458">
    <property type="entry name" value="RICIN"/>
    <property type="match status" value="2"/>
</dbReference>
<dbReference type="InterPro" id="IPR000772">
    <property type="entry name" value="Ricin_B_lectin"/>
</dbReference>
<keyword evidence="4" id="KW-1185">Reference proteome</keyword>
<dbReference type="OrthoDB" id="6770063at2759"/>
<dbReference type="OMA" id="ASETNQW"/>
<dbReference type="Gene3D" id="2.80.10.50">
    <property type="match status" value="2"/>
</dbReference>
<dbReference type="GeneID" id="19952202"/>
<dbReference type="InterPro" id="IPR035992">
    <property type="entry name" value="Ricin_B-like_lectins"/>
</dbReference>
<evidence type="ECO:0000313" key="3">
    <source>
        <dbReference type="EMBL" id="EQC30716.1"/>
    </source>
</evidence>
<sequence length="352" mass="38474">MKLFVPAGLVAFAATSSLAQFQNTCSQQLMDAVAECQKSAGIDDMKAFIPTIKDGAGRDKYCGNAWAGCAKLKSLAPASDCIFWVWKGWSVNPSKELACPTDQTTTLCTPNRLAVSEGYGLLYANTVQSNANEQFAYNNETKAIIAKSNGQCLDVYKDNNQFKLHTYACDSKNANQKWTIANHKVQHAVHGVCLEADLGHPGAAVGVAPCSGASETNQWFDACERVPKSYVQLRAATGKHLLEYNGDLYLNPGGHDFNDLFEWGNGLLKSASNGQCLDVYKDGNGQFKLHTYACDSNNGNQKWTIANNVVKHATHNNICLDADPTYADAHAQVWECTPNNPNQQWTLLQYSK</sequence>
<feature type="domain" description="Ricin B lectin" evidence="2">
    <location>
        <begin position="182"/>
        <end position="348"/>
    </location>
</feature>
<dbReference type="InParanoid" id="T0Q7V8"/>
<accession>T0Q7V8</accession>
<dbReference type="SUPFAM" id="SSF50370">
    <property type="entry name" value="Ricin B-like lectins"/>
    <property type="match status" value="2"/>
</dbReference>
<evidence type="ECO:0000259" key="2">
    <source>
        <dbReference type="SMART" id="SM00458"/>
    </source>
</evidence>
<dbReference type="VEuPathDB" id="FungiDB:SDRG_11475"/>
<protein>
    <recommendedName>
        <fullName evidence="2">Ricin B lectin domain-containing protein</fullName>
    </recommendedName>
</protein>
<feature type="signal peptide" evidence="1">
    <location>
        <begin position="1"/>
        <end position="19"/>
    </location>
</feature>
<gene>
    <name evidence="3" type="ORF">SDRG_11475</name>
</gene>